<evidence type="ECO:0000256" key="1">
    <source>
        <dbReference type="SAM" id="MobiDB-lite"/>
    </source>
</evidence>
<gene>
    <name evidence="4" type="ORF">FG383_16870</name>
</gene>
<feature type="transmembrane region" description="Helical" evidence="2">
    <location>
        <begin position="484"/>
        <end position="501"/>
    </location>
</feature>
<accession>A0A544SSW9</accession>
<name>A0A544SSW9_9BACI</name>
<dbReference type="Proteomes" id="UP000318937">
    <property type="component" value="Unassembled WGS sequence"/>
</dbReference>
<proteinExistence type="predicted"/>
<reference evidence="4 5" key="1">
    <citation type="submission" date="2019-05" db="EMBL/GenBank/DDBJ databases">
        <title>Psychrobacillus vulpis sp. nov., a new species isolated from feces of a red fox that inhabits in The Tablas de Daimiel Natural Park, Albacete, Spain.</title>
        <authorList>
            <person name="Rodriguez M."/>
            <person name="Reina J.C."/>
            <person name="Bejar V."/>
            <person name="Llamas I."/>
        </authorList>
    </citation>
    <scope>NUCLEOTIDE SEQUENCE [LARGE SCALE GENOMIC DNA]</scope>
    <source>
        <strain evidence="4 5">NHI-2</strain>
    </source>
</reference>
<keyword evidence="2" id="KW-1133">Transmembrane helix</keyword>
<dbReference type="AlphaFoldDB" id="A0A544SSW9"/>
<feature type="domain" description="DUF2207" evidence="3">
    <location>
        <begin position="77"/>
        <end position="230"/>
    </location>
</feature>
<evidence type="ECO:0000256" key="2">
    <source>
        <dbReference type="SAM" id="Phobius"/>
    </source>
</evidence>
<feature type="transmembrane region" description="Helical" evidence="2">
    <location>
        <begin position="534"/>
        <end position="551"/>
    </location>
</feature>
<evidence type="ECO:0000259" key="3">
    <source>
        <dbReference type="Pfam" id="PF09972"/>
    </source>
</evidence>
<keyword evidence="2" id="KW-0472">Membrane</keyword>
<feature type="transmembrane region" description="Helical" evidence="2">
    <location>
        <begin position="507"/>
        <end position="527"/>
    </location>
</feature>
<feature type="transmembrane region" description="Helical" evidence="2">
    <location>
        <begin position="304"/>
        <end position="323"/>
    </location>
</feature>
<feature type="region of interest" description="Disordered" evidence="1">
    <location>
        <begin position="658"/>
        <end position="687"/>
    </location>
</feature>
<evidence type="ECO:0000313" key="5">
    <source>
        <dbReference type="Proteomes" id="UP000318937"/>
    </source>
</evidence>
<keyword evidence="2" id="KW-0812">Transmembrane</keyword>
<dbReference type="OrthoDB" id="5507254at2"/>
<dbReference type="Pfam" id="PF09972">
    <property type="entry name" value="DUF2207"/>
    <property type="match status" value="1"/>
</dbReference>
<feature type="compositionally biased region" description="Gly residues" evidence="1">
    <location>
        <begin position="669"/>
        <end position="687"/>
    </location>
</feature>
<sequence length="687" mass="77103">MKMYCRRIFPKMKQTMKDRRADIKSNKIGTFSNVSRKHTNIKLSNVEVKCMKKFFFLFVLLLLAFSSSVVAEARSYSIDKIHIKSWIQPNGDLLVNEVFTYNFDGTYTSLKRSFPEEHDRNVKDFYAHELTTLSPEPGFIEDNTLNTLNVTKESGVYRTSINKTNEQVSFLYVYTLKNAVKAYDTYSVANVTYFEDGDAHDQDYKQVIIDYILPQTMDPSKFDGVFFDRNAAPNGKSEFGIRFKTPISESSSVTKTTFFFPSTVLTNMEKTKSSISMNEAFANEKKQADALQKRLSNIPELINIIPKVSLTLVIIAILFIIGLPQRHFWRKGIGESILDIDILYLFSVYKNGKMNKKAFLAGLFSLVEKEAAIVKLSEAAVRFKNDPKAPKETLLFRLKNGGNAKAVSENYLIQWLFNTRSGSSKWAFHLHDVAGAPKKESDKGMSNYYHARTKEFKKNQKAWHKKVQDELVEAGTFHHRLPKIMISLAIMLLSIFVALSYDADLGSGGSIVFLAIITIIFLIINWIKLNDRGFFVFYMIVISLMVGNIVNDELMSELIGVILAIILLYIAVPKNILSMNAVRAKDNIRSFQRSMRNGMPEGLTKVEQEKWTIRAYLFGRKNVQIPAADEALPLAALLIAGTDPMDYVTKSWKWSTGVTSGSGSSDSGGSYGGSSGGDSGGGGAGAD</sequence>
<dbReference type="InterPro" id="IPR018702">
    <property type="entry name" value="DUF2207"/>
</dbReference>
<dbReference type="EMBL" id="VDGG01000046">
    <property type="protein sequence ID" value="TQR08316.1"/>
    <property type="molecule type" value="Genomic_DNA"/>
</dbReference>
<evidence type="ECO:0000313" key="4">
    <source>
        <dbReference type="EMBL" id="TQR08316.1"/>
    </source>
</evidence>
<feature type="transmembrane region" description="Helical" evidence="2">
    <location>
        <begin position="557"/>
        <end position="577"/>
    </location>
</feature>
<protein>
    <submittedName>
        <fullName evidence="4">DUF2207 domain-containing protein</fullName>
    </submittedName>
</protein>
<comment type="caution">
    <text evidence="4">The sequence shown here is derived from an EMBL/GenBank/DDBJ whole genome shotgun (WGS) entry which is preliminary data.</text>
</comment>
<organism evidence="4 5">
    <name type="scientific">Psychrobacillus soli</name>
    <dbReference type="NCBI Taxonomy" id="1543965"/>
    <lineage>
        <taxon>Bacteria</taxon>
        <taxon>Bacillati</taxon>
        <taxon>Bacillota</taxon>
        <taxon>Bacilli</taxon>
        <taxon>Bacillales</taxon>
        <taxon>Bacillaceae</taxon>
        <taxon>Psychrobacillus</taxon>
    </lineage>
</organism>
<keyword evidence="5" id="KW-1185">Reference proteome</keyword>